<protein>
    <submittedName>
        <fullName evidence="3">Major facilitator superfamily MFS_1</fullName>
    </submittedName>
</protein>
<comment type="caution">
    <text evidence="3">The sequence shown here is derived from an EMBL/GenBank/DDBJ whole genome shotgun (WGS) entry which is preliminary data.</text>
</comment>
<keyword evidence="2" id="KW-1133">Transmembrane helix</keyword>
<sequence length="199" mass="21635">RRIGLVNTIVFSHIPSNILLIAVVFAPTFLVASILWIARATLSQMDVPTRQSYVQAVVPREDRAAAAGYTTAARGCQALGAPVTGAFLAAGGPWLSAPFALAGSVKIGYDLAFYSRFRHHRPPRRAPLRRGTDRERPPGTHRRRSRECPAARSERRARGMRTRAGPEPRGIAGPARRSRFRGGSDELFPPIGPARPGVP</sequence>
<dbReference type="InterPro" id="IPR036259">
    <property type="entry name" value="MFS_trans_sf"/>
</dbReference>
<reference evidence="3" key="2">
    <citation type="journal article" date="2014" name="ISME J.">
        <title>Microbial stratification in low pH oxic and suboxic macroscopic growths along an acid mine drainage.</title>
        <authorList>
            <person name="Mendez-Garcia C."/>
            <person name="Mesa V."/>
            <person name="Sprenger R.R."/>
            <person name="Richter M."/>
            <person name="Diez M.S."/>
            <person name="Solano J."/>
            <person name="Bargiela R."/>
            <person name="Golyshina O.V."/>
            <person name="Manteca A."/>
            <person name="Ramos J.L."/>
            <person name="Gallego J.R."/>
            <person name="Llorente I."/>
            <person name="Martins Dos Santos V.A."/>
            <person name="Jensen O.N."/>
            <person name="Pelaez A.I."/>
            <person name="Sanchez J."/>
            <person name="Ferrer M."/>
        </authorList>
    </citation>
    <scope>NUCLEOTIDE SEQUENCE</scope>
</reference>
<reference evidence="3" key="1">
    <citation type="submission" date="2013-08" db="EMBL/GenBank/DDBJ databases">
        <authorList>
            <person name="Mendez C."/>
            <person name="Richter M."/>
            <person name="Ferrer M."/>
            <person name="Sanchez J."/>
        </authorList>
    </citation>
    <scope>NUCLEOTIDE SEQUENCE</scope>
</reference>
<feature type="non-terminal residue" evidence="3">
    <location>
        <position position="199"/>
    </location>
</feature>
<dbReference type="SUPFAM" id="SSF103473">
    <property type="entry name" value="MFS general substrate transporter"/>
    <property type="match status" value="1"/>
</dbReference>
<evidence type="ECO:0000313" key="3">
    <source>
        <dbReference type="EMBL" id="EQD72463.1"/>
    </source>
</evidence>
<name>T1BV54_9ZZZZ</name>
<dbReference type="Gene3D" id="1.20.1250.20">
    <property type="entry name" value="MFS general substrate transporter like domains"/>
    <property type="match status" value="1"/>
</dbReference>
<feature type="transmembrane region" description="Helical" evidence="2">
    <location>
        <begin position="18"/>
        <end position="38"/>
    </location>
</feature>
<dbReference type="AlphaFoldDB" id="T1BV54"/>
<keyword evidence="2" id="KW-0472">Membrane</keyword>
<dbReference type="PANTHER" id="PTHR23520">
    <property type="entry name" value="TRANSPORTER, PUTATIVE (AFU_ORTHOLOGUE AFUA_3G04000)-RELATED"/>
    <property type="match status" value="1"/>
</dbReference>
<feature type="compositionally biased region" description="Pro residues" evidence="1">
    <location>
        <begin position="190"/>
        <end position="199"/>
    </location>
</feature>
<feature type="region of interest" description="Disordered" evidence="1">
    <location>
        <begin position="122"/>
        <end position="199"/>
    </location>
</feature>
<gene>
    <name evidence="3" type="ORF">B1B_03743</name>
</gene>
<feature type="compositionally biased region" description="Basic and acidic residues" evidence="1">
    <location>
        <begin position="146"/>
        <end position="157"/>
    </location>
</feature>
<feature type="non-terminal residue" evidence="3">
    <location>
        <position position="1"/>
    </location>
</feature>
<evidence type="ECO:0000256" key="1">
    <source>
        <dbReference type="SAM" id="MobiDB-lite"/>
    </source>
</evidence>
<dbReference type="PANTHER" id="PTHR23520:SF5">
    <property type="entry name" value="TRANSPORTER, PUTATIVE (AFU_ORTHOLOGUE AFUA_3G04000)-RELATED"/>
    <property type="match status" value="1"/>
</dbReference>
<proteinExistence type="predicted"/>
<evidence type="ECO:0000256" key="2">
    <source>
        <dbReference type="SAM" id="Phobius"/>
    </source>
</evidence>
<organism evidence="3">
    <name type="scientific">mine drainage metagenome</name>
    <dbReference type="NCBI Taxonomy" id="410659"/>
    <lineage>
        <taxon>unclassified sequences</taxon>
        <taxon>metagenomes</taxon>
        <taxon>ecological metagenomes</taxon>
    </lineage>
</organism>
<keyword evidence="2" id="KW-0812">Transmembrane</keyword>
<accession>T1BV54</accession>
<dbReference type="EMBL" id="AUZY01002319">
    <property type="protein sequence ID" value="EQD72463.1"/>
    <property type="molecule type" value="Genomic_DNA"/>
</dbReference>